<dbReference type="HAMAP" id="MF_00003">
    <property type="entry name" value="RbfA"/>
    <property type="match status" value="1"/>
</dbReference>
<dbReference type="GO" id="GO:0006364">
    <property type="term" value="P:rRNA processing"/>
    <property type="evidence" value="ECO:0007669"/>
    <property type="project" value="InterPro"/>
</dbReference>
<dbReference type="PANTHER" id="PTHR33515:SF1">
    <property type="entry name" value="RIBOSOME-BINDING FACTOR A, CHLOROPLASTIC-RELATED"/>
    <property type="match status" value="1"/>
</dbReference>
<reference evidence="1" key="1">
    <citation type="submission" date="2019-08" db="EMBL/GenBank/DDBJ databases">
        <authorList>
            <person name="Kucharzyk K."/>
            <person name="Murdoch R.W."/>
            <person name="Higgins S."/>
            <person name="Loffler F."/>
        </authorList>
    </citation>
    <scope>NUCLEOTIDE SEQUENCE</scope>
</reference>
<proteinExistence type="inferred from homology"/>
<accession>A0A645BTS8</accession>
<comment type="caution">
    <text evidence="1">The sequence shown here is derived from an EMBL/GenBank/DDBJ whole genome shotgun (WGS) entry which is preliminary data.</text>
</comment>
<dbReference type="Pfam" id="PF02033">
    <property type="entry name" value="RBFA"/>
    <property type="match status" value="1"/>
</dbReference>
<dbReference type="PROSITE" id="PS01319">
    <property type="entry name" value="RBFA"/>
    <property type="match status" value="1"/>
</dbReference>
<organism evidence="1">
    <name type="scientific">bioreactor metagenome</name>
    <dbReference type="NCBI Taxonomy" id="1076179"/>
    <lineage>
        <taxon>unclassified sequences</taxon>
        <taxon>metagenomes</taxon>
        <taxon>ecological metagenomes</taxon>
    </lineage>
</organism>
<dbReference type="InterPro" id="IPR023799">
    <property type="entry name" value="RbfA_dom_sf"/>
</dbReference>
<dbReference type="NCBIfam" id="TIGR00082">
    <property type="entry name" value="rbfA"/>
    <property type="match status" value="1"/>
</dbReference>
<dbReference type="GO" id="GO:0043024">
    <property type="term" value="F:ribosomal small subunit binding"/>
    <property type="evidence" value="ECO:0007669"/>
    <property type="project" value="TreeGrafter"/>
</dbReference>
<dbReference type="InterPro" id="IPR020053">
    <property type="entry name" value="Ribosome-bd_factorA_CS"/>
</dbReference>
<dbReference type="SUPFAM" id="SSF89919">
    <property type="entry name" value="Ribosome-binding factor A, RbfA"/>
    <property type="match status" value="1"/>
</dbReference>
<dbReference type="EMBL" id="VSSQ01022370">
    <property type="protein sequence ID" value="MPM68642.1"/>
    <property type="molecule type" value="Genomic_DNA"/>
</dbReference>
<dbReference type="GO" id="GO:0005829">
    <property type="term" value="C:cytosol"/>
    <property type="evidence" value="ECO:0007669"/>
    <property type="project" value="TreeGrafter"/>
</dbReference>
<sequence length="119" mass="13687">MATFRSDRRNEEVRKTISEIVREMKDPRISPMTTLTEVDVTNDLKYAKVKVSVYDEDEAKRKSSVDALNHAAGFISHEMGERMRIRAVPSLKFTLDNSIAYSVRISEILNELHKDEGKE</sequence>
<dbReference type="PANTHER" id="PTHR33515">
    <property type="entry name" value="RIBOSOME-BINDING FACTOR A, CHLOROPLASTIC-RELATED"/>
    <property type="match status" value="1"/>
</dbReference>
<dbReference type="Gene3D" id="3.30.300.20">
    <property type="match status" value="1"/>
</dbReference>
<gene>
    <name evidence="1" type="primary">rbfA_40</name>
    <name evidence="1" type="ORF">SDC9_115576</name>
</gene>
<dbReference type="InterPro" id="IPR000238">
    <property type="entry name" value="RbfA"/>
</dbReference>
<protein>
    <submittedName>
        <fullName evidence="1">30S ribosome-binding factor</fullName>
    </submittedName>
</protein>
<dbReference type="AlphaFoldDB" id="A0A645BTS8"/>
<dbReference type="InterPro" id="IPR015946">
    <property type="entry name" value="KH_dom-like_a/b"/>
</dbReference>
<name>A0A645BTS8_9ZZZZ</name>
<evidence type="ECO:0000313" key="1">
    <source>
        <dbReference type="EMBL" id="MPM68642.1"/>
    </source>
</evidence>